<organism evidence="2 3">
    <name type="scientific">Caerostris darwini</name>
    <dbReference type="NCBI Taxonomy" id="1538125"/>
    <lineage>
        <taxon>Eukaryota</taxon>
        <taxon>Metazoa</taxon>
        <taxon>Ecdysozoa</taxon>
        <taxon>Arthropoda</taxon>
        <taxon>Chelicerata</taxon>
        <taxon>Arachnida</taxon>
        <taxon>Araneae</taxon>
        <taxon>Araneomorphae</taxon>
        <taxon>Entelegynae</taxon>
        <taxon>Araneoidea</taxon>
        <taxon>Araneidae</taxon>
        <taxon>Caerostris</taxon>
    </lineage>
</organism>
<feature type="transmembrane region" description="Helical" evidence="1">
    <location>
        <begin position="40"/>
        <end position="64"/>
    </location>
</feature>
<dbReference type="Proteomes" id="UP001054837">
    <property type="component" value="Unassembled WGS sequence"/>
</dbReference>
<protein>
    <recommendedName>
        <fullName evidence="4">Gustatory receptor</fullName>
    </recommendedName>
</protein>
<keyword evidence="1" id="KW-0472">Membrane</keyword>
<keyword evidence="3" id="KW-1185">Reference proteome</keyword>
<sequence length="143" mass="16269">MDAELSIFVFFATLYNACVIYFVIAALIHPDENFDILQNVSIWCLFAASFVSYFILALSGSFVYEAAEDLWLKAQEVLATKKDITSFQARFLSIVDKKLHLSVWKTVPIKRSFILAMVGTVLTYCLLLDGLRSNDKLPHIMDF</sequence>
<keyword evidence="1" id="KW-0812">Transmembrane</keyword>
<feature type="transmembrane region" description="Helical" evidence="1">
    <location>
        <begin position="113"/>
        <end position="131"/>
    </location>
</feature>
<evidence type="ECO:0000256" key="1">
    <source>
        <dbReference type="SAM" id="Phobius"/>
    </source>
</evidence>
<gene>
    <name evidence="2" type="primary">AVEN_77102_1</name>
    <name evidence="2" type="ORF">CDAR_174611</name>
</gene>
<dbReference type="AlphaFoldDB" id="A0AAV4VBG8"/>
<proteinExistence type="predicted"/>
<dbReference type="EMBL" id="BPLQ01012754">
    <property type="protein sequence ID" value="GIY67600.1"/>
    <property type="molecule type" value="Genomic_DNA"/>
</dbReference>
<comment type="caution">
    <text evidence="2">The sequence shown here is derived from an EMBL/GenBank/DDBJ whole genome shotgun (WGS) entry which is preliminary data.</text>
</comment>
<name>A0AAV4VBG8_9ARAC</name>
<evidence type="ECO:0008006" key="4">
    <source>
        <dbReference type="Google" id="ProtNLM"/>
    </source>
</evidence>
<evidence type="ECO:0000313" key="3">
    <source>
        <dbReference type="Proteomes" id="UP001054837"/>
    </source>
</evidence>
<reference evidence="2 3" key="1">
    <citation type="submission" date="2021-06" db="EMBL/GenBank/DDBJ databases">
        <title>Caerostris darwini draft genome.</title>
        <authorList>
            <person name="Kono N."/>
            <person name="Arakawa K."/>
        </authorList>
    </citation>
    <scope>NUCLEOTIDE SEQUENCE [LARGE SCALE GENOMIC DNA]</scope>
</reference>
<feature type="transmembrane region" description="Helical" evidence="1">
    <location>
        <begin position="6"/>
        <end position="28"/>
    </location>
</feature>
<keyword evidence="1" id="KW-1133">Transmembrane helix</keyword>
<evidence type="ECO:0000313" key="2">
    <source>
        <dbReference type="EMBL" id="GIY67600.1"/>
    </source>
</evidence>
<accession>A0AAV4VBG8</accession>